<reference evidence="1" key="1">
    <citation type="submission" date="2017-07" db="EMBL/GenBank/DDBJ databases">
        <title>Taro Niue Genome Assembly and Annotation.</title>
        <authorList>
            <person name="Atibalentja N."/>
            <person name="Keating K."/>
            <person name="Fields C.J."/>
        </authorList>
    </citation>
    <scope>NUCLEOTIDE SEQUENCE</scope>
    <source>
        <strain evidence="1">Niue_2</strain>
        <tissue evidence="1">Leaf</tissue>
    </source>
</reference>
<name>A0A843XF99_COLES</name>
<evidence type="ECO:0000313" key="1">
    <source>
        <dbReference type="EMBL" id="MQM17942.1"/>
    </source>
</evidence>
<dbReference type="Proteomes" id="UP000652761">
    <property type="component" value="Unassembled WGS sequence"/>
</dbReference>
<protein>
    <submittedName>
        <fullName evidence="1">Uncharacterized protein</fullName>
    </submittedName>
</protein>
<dbReference type="AlphaFoldDB" id="A0A843XF99"/>
<sequence length="120" mass="13155">MPKDGSCSSCLAAARRSQAGAGKDRLLRRGLQKQVERRELRGSDLPQVRDAQSAVQQAVLLHHHPPLPQLSVTTIFILSAQGHKVLRAGPTPCKRQQHPSRISSIKRTLLDLALGEKKIS</sequence>
<comment type="caution">
    <text evidence="1">The sequence shown here is derived from an EMBL/GenBank/DDBJ whole genome shotgun (WGS) entry which is preliminary data.</text>
</comment>
<accession>A0A843XF99</accession>
<gene>
    <name evidence="1" type="ORF">Taro_050926</name>
</gene>
<keyword evidence="2" id="KW-1185">Reference proteome</keyword>
<evidence type="ECO:0000313" key="2">
    <source>
        <dbReference type="Proteomes" id="UP000652761"/>
    </source>
</evidence>
<proteinExistence type="predicted"/>
<dbReference type="EMBL" id="NMUH01007858">
    <property type="protein sequence ID" value="MQM17942.1"/>
    <property type="molecule type" value="Genomic_DNA"/>
</dbReference>
<organism evidence="1 2">
    <name type="scientific">Colocasia esculenta</name>
    <name type="common">Wild taro</name>
    <name type="synonym">Arum esculentum</name>
    <dbReference type="NCBI Taxonomy" id="4460"/>
    <lineage>
        <taxon>Eukaryota</taxon>
        <taxon>Viridiplantae</taxon>
        <taxon>Streptophyta</taxon>
        <taxon>Embryophyta</taxon>
        <taxon>Tracheophyta</taxon>
        <taxon>Spermatophyta</taxon>
        <taxon>Magnoliopsida</taxon>
        <taxon>Liliopsida</taxon>
        <taxon>Araceae</taxon>
        <taxon>Aroideae</taxon>
        <taxon>Colocasieae</taxon>
        <taxon>Colocasia</taxon>
    </lineage>
</organism>